<accession>A0A8B8FM99</accession>
<feature type="coiled-coil region" evidence="1">
    <location>
        <begin position="194"/>
        <end position="232"/>
    </location>
</feature>
<dbReference type="Proteomes" id="UP000694846">
    <property type="component" value="Unplaced"/>
</dbReference>
<proteinExistence type="predicted"/>
<evidence type="ECO:0000313" key="3">
    <source>
        <dbReference type="RefSeq" id="XP_025411772.1"/>
    </source>
</evidence>
<keyword evidence="1" id="KW-0175">Coiled coil</keyword>
<dbReference type="OrthoDB" id="188741at2759"/>
<sequence length="477" mass="56268">MSESQTDVSTDDLCEGVETCQHDTDKTKKIINPDDSKMTIFQNALKQHLVKQKYDLKQELFEMEQRIESKKNQKVLLENEKRNIISNRLKAQRDLLIKLNSTKTEIVIIREKIVASINQGKKQCNEITTKISNEMEKISILKRKLGYSQCLLKDLIIYESEQVVHFKKCDFKKSTLKQLKKIYLNNQQQKNLLCSSLTQEIGRLEDQKRQLKQEAETKYNESELLKQKLMDTSTDMDITRRDNAKLTVLWNKVLTNIEQRNENIQRIKIDFQKAKDEHHALLVEANSYESNAQIESTRNIYLHNSSNELKLKQSDLQNSYYTLLDKFNRSKDEYSKLIQITNFEYLNLDQVLLVQDFLSELKIQSNTNSKSIQNSKKISELTIQIKDREEMLLKFEKMFKQAVLQFEQYREISSILKNDIEENTTCLNDQEVILSTLHSELKKLDLDIHNESKSILKKEKIIMITTEKEEAREFYKN</sequence>
<dbReference type="AlphaFoldDB" id="A0A8B8FM99"/>
<evidence type="ECO:0000313" key="2">
    <source>
        <dbReference type="Proteomes" id="UP000694846"/>
    </source>
</evidence>
<dbReference type="RefSeq" id="XP_025411772.1">
    <property type="nucleotide sequence ID" value="XM_025555987.1"/>
</dbReference>
<gene>
    <name evidence="3" type="primary">LOC112684452</name>
</gene>
<organism evidence="2 3">
    <name type="scientific">Sipha flava</name>
    <name type="common">yellow sugarcane aphid</name>
    <dbReference type="NCBI Taxonomy" id="143950"/>
    <lineage>
        <taxon>Eukaryota</taxon>
        <taxon>Metazoa</taxon>
        <taxon>Ecdysozoa</taxon>
        <taxon>Arthropoda</taxon>
        <taxon>Hexapoda</taxon>
        <taxon>Insecta</taxon>
        <taxon>Pterygota</taxon>
        <taxon>Neoptera</taxon>
        <taxon>Paraneoptera</taxon>
        <taxon>Hemiptera</taxon>
        <taxon>Sternorrhyncha</taxon>
        <taxon>Aphidomorpha</taxon>
        <taxon>Aphidoidea</taxon>
        <taxon>Aphididae</taxon>
        <taxon>Sipha</taxon>
    </lineage>
</organism>
<dbReference type="GeneID" id="112684452"/>
<feature type="coiled-coil region" evidence="1">
    <location>
        <begin position="53"/>
        <end position="87"/>
    </location>
</feature>
<name>A0A8B8FM99_9HEMI</name>
<evidence type="ECO:0000256" key="1">
    <source>
        <dbReference type="SAM" id="Coils"/>
    </source>
</evidence>
<reference evidence="3" key="1">
    <citation type="submission" date="2025-08" db="UniProtKB">
        <authorList>
            <consortium name="RefSeq"/>
        </authorList>
    </citation>
    <scope>IDENTIFICATION</scope>
    <source>
        <tissue evidence="3">Whole body</tissue>
    </source>
</reference>
<keyword evidence="2" id="KW-1185">Reference proteome</keyword>
<protein>
    <submittedName>
        <fullName evidence="3">Uncharacterized protein LOC112684452</fullName>
    </submittedName>
</protein>